<evidence type="ECO:0000259" key="9">
    <source>
        <dbReference type="Pfam" id="PF16901"/>
    </source>
</evidence>
<reference evidence="12" key="2">
    <citation type="submission" date="2012-11" db="EMBL/GenBank/DDBJ databases">
        <authorList>
            <person name="Kuo A."/>
            <person name="Curtis B.A."/>
            <person name="Tanifuji G."/>
            <person name="Burki F."/>
            <person name="Gruber A."/>
            <person name="Irimia M."/>
            <person name="Maruyama S."/>
            <person name="Arias M.C."/>
            <person name="Ball S.G."/>
            <person name="Gile G.H."/>
            <person name="Hirakawa Y."/>
            <person name="Hopkins J.F."/>
            <person name="Rensing S.A."/>
            <person name="Schmutz J."/>
            <person name="Symeonidi A."/>
            <person name="Elias M."/>
            <person name="Eveleigh R.J."/>
            <person name="Herman E.K."/>
            <person name="Klute M.J."/>
            <person name="Nakayama T."/>
            <person name="Obornik M."/>
            <person name="Reyes-Prieto A."/>
            <person name="Armbrust E.V."/>
            <person name="Aves S.J."/>
            <person name="Beiko R.G."/>
            <person name="Coutinho P."/>
            <person name="Dacks J.B."/>
            <person name="Durnford D.G."/>
            <person name="Fast N.M."/>
            <person name="Green B.R."/>
            <person name="Grisdale C."/>
            <person name="Hempe F."/>
            <person name="Henrissat B."/>
            <person name="Hoppner M.P."/>
            <person name="Ishida K.-I."/>
            <person name="Kim E."/>
            <person name="Koreny L."/>
            <person name="Kroth P.G."/>
            <person name="Liu Y."/>
            <person name="Malik S.-B."/>
            <person name="Maier U.G."/>
            <person name="McRose D."/>
            <person name="Mock T."/>
            <person name="Neilson J.A."/>
            <person name="Onodera N.T."/>
            <person name="Poole A.M."/>
            <person name="Pritham E.J."/>
            <person name="Richards T.A."/>
            <person name="Rocap G."/>
            <person name="Roy S.W."/>
            <person name="Sarai C."/>
            <person name="Schaack S."/>
            <person name="Shirato S."/>
            <person name="Slamovits C.H."/>
            <person name="Spencer D.F."/>
            <person name="Suzuki S."/>
            <person name="Worden A.Z."/>
            <person name="Zauner S."/>
            <person name="Barry K."/>
            <person name="Bell C."/>
            <person name="Bharti A.K."/>
            <person name="Crow J.A."/>
            <person name="Grimwood J."/>
            <person name="Kramer R."/>
            <person name="Lindquist E."/>
            <person name="Lucas S."/>
            <person name="Salamov A."/>
            <person name="McFadden G.I."/>
            <person name="Lane C.E."/>
            <person name="Keeling P.J."/>
            <person name="Gray M.W."/>
            <person name="Grigoriev I.V."/>
            <person name="Archibald J.M."/>
        </authorList>
    </citation>
    <scope>NUCLEOTIDE SEQUENCE</scope>
    <source>
        <strain evidence="12">CCMP2712</strain>
    </source>
</reference>
<keyword evidence="4 7" id="KW-0285">Flavoprotein</keyword>
<keyword evidence="12" id="KW-1185">Reference proteome</keyword>
<dbReference type="InterPro" id="IPR000447">
    <property type="entry name" value="G3P_DH_FAD-dep"/>
</dbReference>
<dbReference type="GeneID" id="17309936"/>
<dbReference type="Gene3D" id="1.10.8.870">
    <property type="entry name" value="Alpha-glycerophosphate oxidase, cap domain"/>
    <property type="match status" value="1"/>
</dbReference>
<dbReference type="RefSeq" id="XP_005840363.1">
    <property type="nucleotide sequence ID" value="XM_005840306.1"/>
</dbReference>
<dbReference type="OMA" id="PHIVKPM"/>
<dbReference type="InterPro" id="IPR036188">
    <property type="entry name" value="FAD/NAD-bd_sf"/>
</dbReference>
<gene>
    <name evidence="10" type="ORF">GUITHDRAFT_84416</name>
</gene>
<dbReference type="GO" id="GO:0004368">
    <property type="term" value="F:glycerol-3-phosphate dehydrogenase (quinone) activity"/>
    <property type="evidence" value="ECO:0007669"/>
    <property type="project" value="UniProtKB-EC"/>
</dbReference>
<dbReference type="InterPro" id="IPR006076">
    <property type="entry name" value="FAD-dep_OxRdtase"/>
</dbReference>
<dbReference type="GO" id="GO:0006072">
    <property type="term" value="P:glycerol-3-phosphate metabolic process"/>
    <property type="evidence" value="ECO:0007669"/>
    <property type="project" value="UniProtKB-UniRule"/>
</dbReference>
<dbReference type="STRING" id="905079.L1JZ60"/>
<dbReference type="Pfam" id="PF16901">
    <property type="entry name" value="DAO_C"/>
    <property type="match status" value="1"/>
</dbReference>
<keyword evidence="5" id="KW-0274">FAD</keyword>
<organism evidence="10">
    <name type="scientific">Guillardia theta (strain CCMP2712)</name>
    <name type="common">Cryptophyte</name>
    <dbReference type="NCBI Taxonomy" id="905079"/>
    <lineage>
        <taxon>Eukaryota</taxon>
        <taxon>Cryptophyceae</taxon>
        <taxon>Pyrenomonadales</taxon>
        <taxon>Geminigeraceae</taxon>
        <taxon>Guillardia</taxon>
    </lineage>
</organism>
<dbReference type="eggNOG" id="KOG0042">
    <property type="taxonomic scope" value="Eukaryota"/>
</dbReference>
<dbReference type="PROSITE" id="PS00978">
    <property type="entry name" value="FAD_G3PDH_2"/>
    <property type="match status" value="1"/>
</dbReference>
<dbReference type="FunFam" id="1.10.8.870:FF:000010">
    <property type="entry name" value="Glycerol-3-phosphate dehydrogenase"/>
    <property type="match status" value="1"/>
</dbReference>
<dbReference type="PaxDb" id="55529-EKX53383"/>
<keyword evidence="6 7" id="KW-0560">Oxidoreductase</keyword>
<evidence type="ECO:0000256" key="6">
    <source>
        <dbReference type="ARBA" id="ARBA00023002"/>
    </source>
</evidence>
<protein>
    <recommendedName>
        <fullName evidence="3 7">Glycerol-3-phosphate dehydrogenase</fullName>
        <ecNumber evidence="3 7">1.1.5.3</ecNumber>
    </recommendedName>
</protein>
<dbReference type="EMBL" id="JH992970">
    <property type="protein sequence ID" value="EKX53383.1"/>
    <property type="molecule type" value="Genomic_DNA"/>
</dbReference>
<proteinExistence type="inferred from homology"/>
<dbReference type="GO" id="GO:0005739">
    <property type="term" value="C:mitochondrion"/>
    <property type="evidence" value="ECO:0007669"/>
    <property type="project" value="TreeGrafter"/>
</dbReference>
<evidence type="ECO:0000256" key="4">
    <source>
        <dbReference type="ARBA" id="ARBA00022630"/>
    </source>
</evidence>
<comment type="cofactor">
    <cofactor evidence="1 7">
        <name>FAD</name>
        <dbReference type="ChEBI" id="CHEBI:57692"/>
    </cofactor>
</comment>
<dbReference type="PRINTS" id="PR01001">
    <property type="entry name" value="FADG3PDH"/>
</dbReference>
<dbReference type="Pfam" id="PF01266">
    <property type="entry name" value="DAO"/>
    <property type="match status" value="1"/>
</dbReference>
<dbReference type="PANTHER" id="PTHR11985:SF15">
    <property type="entry name" value="GLYCEROL-3-PHOSPHATE DEHYDROGENASE, MITOCHONDRIAL"/>
    <property type="match status" value="1"/>
</dbReference>
<dbReference type="AlphaFoldDB" id="L1JZ60"/>
<comment type="catalytic activity">
    <reaction evidence="7">
        <text>a quinone + sn-glycerol 3-phosphate = dihydroxyacetone phosphate + a quinol</text>
        <dbReference type="Rhea" id="RHEA:18977"/>
        <dbReference type="ChEBI" id="CHEBI:24646"/>
        <dbReference type="ChEBI" id="CHEBI:57597"/>
        <dbReference type="ChEBI" id="CHEBI:57642"/>
        <dbReference type="ChEBI" id="CHEBI:132124"/>
        <dbReference type="EC" id="1.1.5.3"/>
    </reaction>
</comment>
<dbReference type="HOGENOM" id="CLU_015740_4_1_1"/>
<evidence type="ECO:0000256" key="3">
    <source>
        <dbReference type="ARBA" id="ARBA00013029"/>
    </source>
</evidence>
<reference evidence="11" key="3">
    <citation type="submission" date="2015-06" db="UniProtKB">
        <authorList>
            <consortium name="EnsemblProtists"/>
        </authorList>
    </citation>
    <scope>IDENTIFICATION</scope>
</reference>
<evidence type="ECO:0000259" key="8">
    <source>
        <dbReference type="Pfam" id="PF01266"/>
    </source>
</evidence>
<dbReference type="SUPFAM" id="SSF54373">
    <property type="entry name" value="FAD-linked reductases, C-terminal domain"/>
    <property type="match status" value="1"/>
</dbReference>
<dbReference type="Gene3D" id="3.30.9.10">
    <property type="entry name" value="D-Amino Acid Oxidase, subunit A, domain 2"/>
    <property type="match status" value="1"/>
</dbReference>
<feature type="domain" description="FAD dependent oxidoreductase" evidence="8">
    <location>
        <begin position="61"/>
        <end position="415"/>
    </location>
</feature>
<evidence type="ECO:0000313" key="12">
    <source>
        <dbReference type="Proteomes" id="UP000011087"/>
    </source>
</evidence>
<evidence type="ECO:0000313" key="11">
    <source>
        <dbReference type="EnsemblProtists" id="EKX53383"/>
    </source>
</evidence>
<accession>L1JZ60</accession>
<evidence type="ECO:0000256" key="7">
    <source>
        <dbReference type="RuleBase" id="RU361217"/>
    </source>
</evidence>
<dbReference type="PANTHER" id="PTHR11985">
    <property type="entry name" value="GLYCEROL-3-PHOSPHATE DEHYDROGENASE"/>
    <property type="match status" value="1"/>
</dbReference>
<dbReference type="PROSITE" id="PS00977">
    <property type="entry name" value="FAD_G3PDH_1"/>
    <property type="match status" value="1"/>
</dbReference>
<dbReference type="OrthoDB" id="264015at2759"/>
<dbReference type="SUPFAM" id="SSF51905">
    <property type="entry name" value="FAD/NAD(P)-binding domain"/>
    <property type="match status" value="1"/>
</dbReference>
<dbReference type="Proteomes" id="UP000011087">
    <property type="component" value="Unassembled WGS sequence"/>
</dbReference>
<dbReference type="KEGG" id="gtt:GUITHDRAFT_84416"/>
<evidence type="ECO:0000256" key="5">
    <source>
        <dbReference type="ARBA" id="ARBA00022827"/>
    </source>
</evidence>
<dbReference type="InterPro" id="IPR031656">
    <property type="entry name" value="DAO_C"/>
</dbReference>
<dbReference type="Gene3D" id="3.50.50.60">
    <property type="entry name" value="FAD/NAD(P)-binding domain"/>
    <property type="match status" value="1"/>
</dbReference>
<name>L1JZ60_GUITC</name>
<dbReference type="InterPro" id="IPR038299">
    <property type="entry name" value="DAO_C_sf"/>
</dbReference>
<reference evidence="10 12" key="1">
    <citation type="journal article" date="2012" name="Nature">
        <title>Algal genomes reveal evolutionary mosaicism and the fate of nucleomorphs.</title>
        <authorList>
            <consortium name="DOE Joint Genome Institute"/>
            <person name="Curtis B.A."/>
            <person name="Tanifuji G."/>
            <person name="Burki F."/>
            <person name="Gruber A."/>
            <person name="Irimia M."/>
            <person name="Maruyama S."/>
            <person name="Arias M.C."/>
            <person name="Ball S.G."/>
            <person name="Gile G.H."/>
            <person name="Hirakawa Y."/>
            <person name="Hopkins J.F."/>
            <person name="Kuo A."/>
            <person name="Rensing S.A."/>
            <person name="Schmutz J."/>
            <person name="Symeonidi A."/>
            <person name="Elias M."/>
            <person name="Eveleigh R.J."/>
            <person name="Herman E.K."/>
            <person name="Klute M.J."/>
            <person name="Nakayama T."/>
            <person name="Obornik M."/>
            <person name="Reyes-Prieto A."/>
            <person name="Armbrust E.V."/>
            <person name="Aves S.J."/>
            <person name="Beiko R.G."/>
            <person name="Coutinho P."/>
            <person name="Dacks J.B."/>
            <person name="Durnford D.G."/>
            <person name="Fast N.M."/>
            <person name="Green B.R."/>
            <person name="Grisdale C.J."/>
            <person name="Hempel F."/>
            <person name="Henrissat B."/>
            <person name="Hoppner M.P."/>
            <person name="Ishida K."/>
            <person name="Kim E."/>
            <person name="Koreny L."/>
            <person name="Kroth P.G."/>
            <person name="Liu Y."/>
            <person name="Malik S.B."/>
            <person name="Maier U.G."/>
            <person name="McRose D."/>
            <person name="Mock T."/>
            <person name="Neilson J.A."/>
            <person name="Onodera N.T."/>
            <person name="Poole A.M."/>
            <person name="Pritham E.J."/>
            <person name="Richards T.A."/>
            <person name="Rocap G."/>
            <person name="Roy S.W."/>
            <person name="Sarai C."/>
            <person name="Schaack S."/>
            <person name="Shirato S."/>
            <person name="Slamovits C.H."/>
            <person name="Spencer D.F."/>
            <person name="Suzuki S."/>
            <person name="Worden A.Z."/>
            <person name="Zauner S."/>
            <person name="Barry K."/>
            <person name="Bell C."/>
            <person name="Bharti A.K."/>
            <person name="Crow J.A."/>
            <person name="Grimwood J."/>
            <person name="Kramer R."/>
            <person name="Lindquist E."/>
            <person name="Lucas S."/>
            <person name="Salamov A."/>
            <person name="McFadden G.I."/>
            <person name="Lane C.E."/>
            <person name="Keeling P.J."/>
            <person name="Gray M.W."/>
            <person name="Grigoriev I.V."/>
            <person name="Archibald J.M."/>
        </authorList>
    </citation>
    <scope>NUCLEOTIDE SEQUENCE</scope>
    <source>
        <strain evidence="10 12">CCMP2712</strain>
    </source>
</reference>
<evidence type="ECO:0000256" key="2">
    <source>
        <dbReference type="ARBA" id="ARBA00007330"/>
    </source>
</evidence>
<evidence type="ECO:0000256" key="1">
    <source>
        <dbReference type="ARBA" id="ARBA00001974"/>
    </source>
</evidence>
<comment type="similarity">
    <text evidence="2 7">Belongs to the FAD-dependent glycerol-3-phosphate dehydrogenase family.</text>
</comment>
<dbReference type="EC" id="1.1.5.3" evidence="3 7"/>
<evidence type="ECO:0000313" key="10">
    <source>
        <dbReference type="EMBL" id="EKX53383.1"/>
    </source>
</evidence>
<sequence>MQRPKWWKTLIQNMLPVAATETKQYANGLTVMQCEDGTAIIPWTPPDRKSVQEKLKSTEYDILVIGGGATGSGVALDAVTRGLKVALVEQEDFASGTSSRSTKLIHGGIRYLALAFQKRVPPRSLWELITNLHYDHSMMQVVMSDLYERAFMMQSAPFMSKTLPMMIPLRHWWEVPVFWVSGKLYDTVGGTKSVVPESHLISKAEALFQFPHLKSEGLKAALVLYDGQQNDTRMNLYIALTAAQAGAQVMNHTEVLGLNSVGKPGDENYKITGAKVRDVFTGQTYDIKAKQVINATGPFTDSVRKMADPEVQEIIVPAKGSHLILPDHFSPDSMGCVWFTKDGRVLYLLPWEGSTIAGTTDIREKPSMAPTSSLNEVDFILRECNSTLSRQMNYSHVRAAWAGLRPLVKAPNADPNDTKKLARDHVVDVVRGNLISICGGKWTTYRRMAKDAVDKAVEINKELEPQRACCTDKLTLLGTDRGGLVCNKNFDKVVVTLREKYDMDKMVAKHLMHNYGTRALIVADLAKDYAKGPNKDEKGQTLRYLKLYSKYPMLEAEVVFACRWEYACTAVDVLARRTRLAFLDSHAAELALPRVLDIMQKELGWSNRRREKERTDALTFLKTMSMPSE</sequence>
<dbReference type="EnsemblProtists" id="EKX53383">
    <property type="protein sequence ID" value="EKX53383"/>
    <property type="gene ID" value="GUITHDRAFT_84416"/>
</dbReference>
<feature type="domain" description="Alpha-glycerophosphate oxidase C-terminal" evidence="9">
    <location>
        <begin position="469"/>
        <end position="610"/>
    </location>
</feature>